<dbReference type="PROSITE" id="PS50987">
    <property type="entry name" value="HTH_ARSR_2"/>
    <property type="match status" value="1"/>
</dbReference>
<evidence type="ECO:0000256" key="3">
    <source>
        <dbReference type="ARBA" id="ARBA00023163"/>
    </source>
</evidence>
<feature type="domain" description="HTH arsR-type" evidence="4">
    <location>
        <begin position="254"/>
        <end position="340"/>
    </location>
</feature>
<dbReference type="InterPro" id="IPR045981">
    <property type="entry name" value="DUF5937"/>
</dbReference>
<reference evidence="5 6" key="1">
    <citation type="submission" date="2019-06" db="EMBL/GenBank/DDBJ databases">
        <title>Sequencing the genomes of 1000 actinobacteria strains.</title>
        <authorList>
            <person name="Klenk H.-P."/>
        </authorList>
    </citation>
    <scope>NUCLEOTIDE SEQUENCE [LARGE SCALE GENOMIC DNA]</scope>
    <source>
        <strain evidence="5 6">DSM 41649</strain>
    </source>
</reference>
<dbReference type="PANTHER" id="PTHR43132">
    <property type="entry name" value="ARSENICAL RESISTANCE OPERON REPRESSOR ARSR-RELATED"/>
    <property type="match status" value="1"/>
</dbReference>
<dbReference type="InterPro" id="IPR011991">
    <property type="entry name" value="ArsR-like_HTH"/>
</dbReference>
<keyword evidence="2" id="KW-0238">DNA-binding</keyword>
<dbReference type="EMBL" id="VIVR01000001">
    <property type="protein sequence ID" value="TWE18243.1"/>
    <property type="molecule type" value="Genomic_DNA"/>
</dbReference>
<dbReference type="CDD" id="cd00090">
    <property type="entry name" value="HTH_ARSR"/>
    <property type="match status" value="1"/>
</dbReference>
<accession>A0A561ERJ7</accession>
<dbReference type="InterPro" id="IPR036390">
    <property type="entry name" value="WH_DNA-bd_sf"/>
</dbReference>
<evidence type="ECO:0000259" key="4">
    <source>
        <dbReference type="PROSITE" id="PS50987"/>
    </source>
</evidence>
<keyword evidence="1" id="KW-0805">Transcription regulation</keyword>
<comment type="caution">
    <text evidence="5">The sequence shown here is derived from an EMBL/GenBank/DDBJ whole genome shotgun (WGS) entry which is preliminary data.</text>
</comment>
<protein>
    <submittedName>
        <fullName evidence="5">Regulatory ArsR family protein</fullName>
    </submittedName>
</protein>
<dbReference type="Pfam" id="PF19361">
    <property type="entry name" value="DUF5937"/>
    <property type="match status" value="1"/>
</dbReference>
<dbReference type="AlphaFoldDB" id="A0A561ERJ7"/>
<organism evidence="5 6">
    <name type="scientific">Kitasatospora atroaurantiaca</name>
    <dbReference type="NCBI Taxonomy" id="285545"/>
    <lineage>
        <taxon>Bacteria</taxon>
        <taxon>Bacillati</taxon>
        <taxon>Actinomycetota</taxon>
        <taxon>Actinomycetes</taxon>
        <taxon>Kitasatosporales</taxon>
        <taxon>Streptomycetaceae</taxon>
        <taxon>Kitasatospora</taxon>
    </lineage>
</organism>
<dbReference type="SUPFAM" id="SSF46785">
    <property type="entry name" value="Winged helix' DNA-binding domain"/>
    <property type="match status" value="1"/>
</dbReference>
<dbReference type="InterPro" id="IPR036388">
    <property type="entry name" value="WH-like_DNA-bd_sf"/>
</dbReference>
<gene>
    <name evidence="5" type="ORF">FB465_3297</name>
</gene>
<dbReference type="InterPro" id="IPR001845">
    <property type="entry name" value="HTH_ArsR_DNA-bd_dom"/>
</dbReference>
<sequence>MVQPKAMPSEPEVGVLELSFTTSDLAHTRFAISPLWEVMASVRRLKDSADNALYRPWVEQVRPRLSASGLDWRLLSELLPDPPRTIPVFIAPPPSVPEPDLDLELTVLRATSAERVRSGLAGLGTPSSTRLDALRTDPETGLAELAGIIEAYWELALAPYWPRMLTLLRGDALHRARLLAEGGAQRLLNDLDPAITWTSDSLQVPHRQASGIKELGGRGLLLVPSVFVWPRVYSITSPNWQPTVRYPPRGIATLWERTATRTPEALAAVLGRSRALLLTELHAPASTTDLARRTGLTAGGVSQQLTALRAAGLVSPHRTGRYVLYARTELAEALLQACDD</sequence>
<dbReference type="SMART" id="SM00418">
    <property type="entry name" value="HTH_ARSR"/>
    <property type="match status" value="1"/>
</dbReference>
<keyword evidence="6" id="KW-1185">Reference proteome</keyword>
<dbReference type="Gene3D" id="1.10.10.10">
    <property type="entry name" value="Winged helix-like DNA-binding domain superfamily/Winged helix DNA-binding domain"/>
    <property type="match status" value="1"/>
</dbReference>
<dbReference type="InterPro" id="IPR051011">
    <property type="entry name" value="Metal_resp_trans_reg"/>
</dbReference>
<keyword evidence="3" id="KW-0804">Transcription</keyword>
<dbReference type="GO" id="GO:0003677">
    <property type="term" value="F:DNA binding"/>
    <property type="evidence" value="ECO:0007669"/>
    <property type="project" value="UniProtKB-KW"/>
</dbReference>
<evidence type="ECO:0000256" key="2">
    <source>
        <dbReference type="ARBA" id="ARBA00023125"/>
    </source>
</evidence>
<evidence type="ECO:0000313" key="5">
    <source>
        <dbReference type="EMBL" id="TWE18243.1"/>
    </source>
</evidence>
<dbReference type="PANTHER" id="PTHR43132:SF6">
    <property type="entry name" value="HTH-TYPE TRANSCRIPTIONAL REPRESSOR CZRA"/>
    <property type="match status" value="1"/>
</dbReference>
<dbReference type="Pfam" id="PF01022">
    <property type="entry name" value="HTH_5"/>
    <property type="match status" value="1"/>
</dbReference>
<name>A0A561ERJ7_9ACTN</name>
<dbReference type="Proteomes" id="UP000318416">
    <property type="component" value="Unassembled WGS sequence"/>
</dbReference>
<evidence type="ECO:0000256" key="1">
    <source>
        <dbReference type="ARBA" id="ARBA00023015"/>
    </source>
</evidence>
<evidence type="ECO:0000313" key="6">
    <source>
        <dbReference type="Proteomes" id="UP000318416"/>
    </source>
</evidence>
<proteinExistence type="predicted"/>
<dbReference type="GO" id="GO:0003700">
    <property type="term" value="F:DNA-binding transcription factor activity"/>
    <property type="evidence" value="ECO:0007669"/>
    <property type="project" value="InterPro"/>
</dbReference>